<dbReference type="PANTHER" id="PTHR11236:SF9">
    <property type="entry name" value="ANTHRANILATE SYNTHASE COMPONENT 1"/>
    <property type="match status" value="1"/>
</dbReference>
<keyword evidence="4" id="KW-1185">Reference proteome</keyword>
<feature type="domain" description="Anthranilate synthase component I N-terminal" evidence="2">
    <location>
        <begin position="15"/>
        <end position="160"/>
    </location>
</feature>
<proteinExistence type="predicted"/>
<dbReference type="PRINTS" id="PR00095">
    <property type="entry name" value="ANTSNTHASEI"/>
</dbReference>
<dbReference type="GO" id="GO:0000162">
    <property type="term" value="P:L-tryptophan biosynthetic process"/>
    <property type="evidence" value="ECO:0007669"/>
    <property type="project" value="TreeGrafter"/>
</dbReference>
<dbReference type="PANTHER" id="PTHR11236">
    <property type="entry name" value="AMINOBENZOATE/ANTHRANILATE SYNTHASE"/>
    <property type="match status" value="1"/>
</dbReference>
<dbReference type="Pfam" id="PF00425">
    <property type="entry name" value="Chorismate_bind"/>
    <property type="match status" value="1"/>
</dbReference>
<evidence type="ECO:0000313" key="4">
    <source>
        <dbReference type="Proteomes" id="UP000186469"/>
    </source>
</evidence>
<evidence type="ECO:0000313" key="3">
    <source>
        <dbReference type="EMBL" id="SHN50620.1"/>
    </source>
</evidence>
<name>A0A1M7RWK4_9BACT</name>
<evidence type="ECO:0000259" key="1">
    <source>
        <dbReference type="Pfam" id="PF00425"/>
    </source>
</evidence>
<dbReference type="Proteomes" id="UP000186469">
    <property type="component" value="Unassembled WGS sequence"/>
</dbReference>
<dbReference type="STRING" id="1121455.SAMN02745728_00267"/>
<gene>
    <name evidence="3" type="ORF">SAMN02745728_00267</name>
</gene>
<dbReference type="Gene3D" id="3.60.120.10">
    <property type="entry name" value="Anthranilate synthase"/>
    <property type="match status" value="1"/>
</dbReference>
<dbReference type="InterPro" id="IPR006805">
    <property type="entry name" value="Anth_synth_I_N"/>
</dbReference>
<evidence type="ECO:0000259" key="2">
    <source>
        <dbReference type="Pfam" id="PF04715"/>
    </source>
</evidence>
<sequence>MKISLQQKASILESDLETPVGLFMRLVGEKYGILLESAAVDGTWGRYSIIATDFLLHINNNDDKLDLDILDSRFDEMKELIGLPFVEGLRTLIKTLEIKPDQEISPQAPITRALYGYLGYGLVSLFNPKLQTKLPAKDACLGLALPGTVIIFDHIYNRITKLSLLDSKIKLKEASKKHSNIPSNYHNKDTIKEEYINNVIRAKDLINQGEAVQLVLSAHFQAQLKEDTFTLYRRLRRLNPSPYMFYMNLPDGTLLGSSPELMISCDGGNLRLCPIAGTRHRSDDSIEDALLADELLSDPKDQAEHVMLVDLGRNDLSEVAEIGSVKLERYMELERFSHVMHLTSRIQAKLRSDCDAVDVIKATFPAGTVSGAPKQKSFELIADLEKIPRAAYAGAIGWIGLDKDAIHLDFGIAIRSLWANKNKIYWQAGAGIISESKPEAEWQECLNKSKIMRTILNDVK</sequence>
<dbReference type="SUPFAM" id="SSF56322">
    <property type="entry name" value="ADC synthase"/>
    <property type="match status" value="1"/>
</dbReference>
<feature type="domain" description="Chorismate-utilising enzyme C-terminal" evidence="1">
    <location>
        <begin position="192"/>
        <end position="448"/>
    </location>
</feature>
<dbReference type="AlphaFoldDB" id="A0A1M7RWK4"/>
<accession>A0A1M7RWK4</accession>
<organism evidence="3 4">
    <name type="scientific">Desulfovibrio litoralis DSM 11393</name>
    <dbReference type="NCBI Taxonomy" id="1121455"/>
    <lineage>
        <taxon>Bacteria</taxon>
        <taxon>Pseudomonadati</taxon>
        <taxon>Thermodesulfobacteriota</taxon>
        <taxon>Desulfovibrionia</taxon>
        <taxon>Desulfovibrionales</taxon>
        <taxon>Desulfovibrionaceae</taxon>
        <taxon>Desulfovibrio</taxon>
    </lineage>
</organism>
<dbReference type="InterPro" id="IPR005801">
    <property type="entry name" value="ADC_synthase"/>
</dbReference>
<dbReference type="EMBL" id="FRDI01000002">
    <property type="protein sequence ID" value="SHN50620.1"/>
    <property type="molecule type" value="Genomic_DNA"/>
</dbReference>
<dbReference type="Pfam" id="PF04715">
    <property type="entry name" value="Anth_synt_I_N"/>
    <property type="match status" value="1"/>
</dbReference>
<dbReference type="RefSeq" id="WP_072695710.1">
    <property type="nucleotide sequence ID" value="NZ_FRDI01000002.1"/>
</dbReference>
<dbReference type="InterPro" id="IPR019999">
    <property type="entry name" value="Anth_synth_I-like"/>
</dbReference>
<dbReference type="InterPro" id="IPR015890">
    <property type="entry name" value="Chorismate_C"/>
</dbReference>
<reference evidence="3 4" key="1">
    <citation type="submission" date="2016-12" db="EMBL/GenBank/DDBJ databases">
        <authorList>
            <person name="Song W.-J."/>
            <person name="Kurnit D.M."/>
        </authorList>
    </citation>
    <scope>NUCLEOTIDE SEQUENCE [LARGE SCALE GENOMIC DNA]</scope>
    <source>
        <strain evidence="3 4">DSM 11393</strain>
    </source>
</reference>
<protein>
    <submittedName>
        <fullName evidence="3">Anthranilate synthase, component I</fullName>
    </submittedName>
</protein>
<dbReference type="OrthoDB" id="9803598at2"/>